<comment type="caution">
    <text evidence="4">The sequence shown here is derived from an EMBL/GenBank/DDBJ whole genome shotgun (WGS) entry which is preliminary data.</text>
</comment>
<dbReference type="AlphaFoldDB" id="A0A2W3Z7C0"/>
<dbReference type="PANTHER" id="PTHR30373">
    <property type="entry name" value="UPF0603 PROTEIN YGCG"/>
    <property type="match status" value="1"/>
</dbReference>
<gene>
    <name evidence="4" type="ORF">CI088_10660</name>
</gene>
<sequence>MYRSVENNQPQQLNQKIISHYRSLKRRNDLFTFILVWIILSCGFLFTLYFVTNNHYPEKMASYDQQLVSLKQERADIEAGKVTETKKSFDTILQENLDNLKEYPTQEDNYSVAIEGTNSNLVINKNNIFVSDNATMLDATVKRKIYDLNKQLAASTNGAQLEVVTVSQLPNGEDIESYANKIFNQLGIGNKDENNGVLYLIALDERAFRLEVGYGLEGLIPDAVADNIINDDTVVDEFKEEQYATAVNQVVDQVFALMNTKTALVDSKINQVEEQKSSAKFAHGSLLLLLITTIMVSLFFIIRAIRARQSIKSTYNMYQEQLADYTNEINPADTSSLLEQIKQTDLYYIMLSGTFLISSRRGIRRAIARGRLLKNPKAQQKAFGRILIGDTLYSGNGDILTTAYLASNYNSNNWSDNDSSGSGSGGSSWGSFGGGSSGGGGASGGW</sequence>
<dbReference type="InterPro" id="IPR007621">
    <property type="entry name" value="TPM_dom"/>
</dbReference>
<dbReference type="STRING" id="1077675.BCR22_02385"/>
<organism evidence="4 5">
    <name type="scientific">Enterococcus plantarum</name>
    <dbReference type="NCBI Taxonomy" id="1077675"/>
    <lineage>
        <taxon>Bacteria</taxon>
        <taxon>Bacillati</taxon>
        <taxon>Bacillota</taxon>
        <taxon>Bacilli</taxon>
        <taxon>Lactobacillales</taxon>
        <taxon>Enterococcaceae</taxon>
        <taxon>Enterococcus</taxon>
    </lineage>
</organism>
<feature type="transmembrane region" description="Helical" evidence="2">
    <location>
        <begin position="30"/>
        <end position="51"/>
    </location>
</feature>
<evidence type="ECO:0000313" key="4">
    <source>
        <dbReference type="EMBL" id="PZL72327.1"/>
    </source>
</evidence>
<dbReference type="Gene3D" id="3.10.310.50">
    <property type="match status" value="1"/>
</dbReference>
<dbReference type="EMBL" id="PIEU01000086">
    <property type="protein sequence ID" value="PZL72327.1"/>
    <property type="molecule type" value="Genomic_DNA"/>
</dbReference>
<reference evidence="4 5" key="1">
    <citation type="submission" date="2017-11" db="EMBL/GenBank/DDBJ databases">
        <title>Draft genome sequence of Enterococcus plantarum TRW2 strain isolated from lettuce.</title>
        <authorList>
            <person name="Kim E.B."/>
            <person name="Marco M.L."/>
            <person name="Williams T.R."/>
            <person name="You I.H."/>
        </authorList>
    </citation>
    <scope>NUCLEOTIDE SEQUENCE [LARGE SCALE GENOMIC DNA]</scope>
    <source>
        <strain evidence="4 5">TRW2</strain>
    </source>
</reference>
<evidence type="ECO:0000313" key="5">
    <source>
        <dbReference type="Proteomes" id="UP000249828"/>
    </source>
</evidence>
<proteinExistence type="predicted"/>
<dbReference type="Pfam" id="PF04536">
    <property type="entry name" value="TPM_phosphatase"/>
    <property type="match status" value="1"/>
</dbReference>
<feature type="transmembrane region" description="Helical" evidence="2">
    <location>
        <begin position="281"/>
        <end position="302"/>
    </location>
</feature>
<feature type="domain" description="TPM" evidence="3">
    <location>
        <begin position="130"/>
        <end position="256"/>
    </location>
</feature>
<dbReference type="RefSeq" id="WP_111248179.1">
    <property type="nucleotide sequence ID" value="NZ_PIEU01000086.1"/>
</dbReference>
<accession>A0A2W3Z7C0</accession>
<keyword evidence="2" id="KW-0472">Membrane</keyword>
<feature type="region of interest" description="Disordered" evidence="1">
    <location>
        <begin position="416"/>
        <end position="446"/>
    </location>
</feature>
<evidence type="ECO:0000256" key="2">
    <source>
        <dbReference type="SAM" id="Phobius"/>
    </source>
</evidence>
<keyword evidence="2" id="KW-0812">Transmembrane</keyword>
<evidence type="ECO:0000256" key="1">
    <source>
        <dbReference type="SAM" id="MobiDB-lite"/>
    </source>
</evidence>
<protein>
    <recommendedName>
        <fullName evidence="3">TPM domain-containing protein</fullName>
    </recommendedName>
</protein>
<dbReference type="Proteomes" id="UP000249828">
    <property type="component" value="Unassembled WGS sequence"/>
</dbReference>
<keyword evidence="2" id="KW-1133">Transmembrane helix</keyword>
<dbReference type="PANTHER" id="PTHR30373:SF2">
    <property type="entry name" value="UPF0603 PROTEIN YGCG"/>
    <property type="match status" value="1"/>
</dbReference>
<name>A0A2W3Z7C0_9ENTE</name>
<evidence type="ECO:0000259" key="3">
    <source>
        <dbReference type="Pfam" id="PF04536"/>
    </source>
</evidence>
<keyword evidence="5" id="KW-1185">Reference proteome</keyword>
<feature type="compositionally biased region" description="Gly residues" evidence="1">
    <location>
        <begin position="422"/>
        <end position="446"/>
    </location>
</feature>